<evidence type="ECO:0000256" key="1">
    <source>
        <dbReference type="ARBA" id="ARBA00006987"/>
    </source>
</evidence>
<name>A0A6B2R110_9BURK</name>
<dbReference type="SUPFAM" id="SSF53850">
    <property type="entry name" value="Periplasmic binding protein-like II"/>
    <property type="match status" value="1"/>
</dbReference>
<proteinExistence type="inferred from homology"/>
<reference evidence="2" key="1">
    <citation type="submission" date="2020-02" db="EMBL/GenBank/DDBJ databases">
        <authorList>
            <person name="Chen W.-M."/>
        </authorList>
    </citation>
    <scope>NUCLEOTIDE SEQUENCE</scope>
    <source>
        <strain evidence="2">NBD-18</strain>
    </source>
</reference>
<dbReference type="CDD" id="cd13578">
    <property type="entry name" value="PBP2_Bug27"/>
    <property type="match status" value="1"/>
</dbReference>
<sequence>MASAQTATNVQDYPNKSIRWVVPYTPGGFTDNVTRMVTAKLQAELGQTIVVENKPGANSIIGADTVAKSNPDGYTILTVITAHAANASLYAGKLPFDHFKSLAPVSLVAISPLILTTSKDFPPKTVGELIAYAKANPGKVSFGSSGVGSAAHLTSELLAHTAGIKMVHIPYKGTAPALADLMANNIQVLVDVPSSMVSHLNSGKVNGMGMFAKDRLAVAPNVPTLPQSGGPAIESSSWVMFLAPGNTPPEVVQKLSKAIAKVVESKEIKDRFNELGIIPIGSTPDQAKVFLKDEIEKWGAVIKTANVKAE</sequence>
<organism evidence="2">
    <name type="scientific">Sheuella amnicola</name>
    <dbReference type="NCBI Taxonomy" id="2707330"/>
    <lineage>
        <taxon>Bacteria</taxon>
        <taxon>Pseudomonadati</taxon>
        <taxon>Pseudomonadota</taxon>
        <taxon>Betaproteobacteria</taxon>
        <taxon>Burkholderiales</taxon>
        <taxon>Alcaligenaceae</taxon>
        <taxon>Sheuella</taxon>
    </lineage>
</organism>
<evidence type="ECO:0000313" key="2">
    <source>
        <dbReference type="EMBL" id="NDY84001.1"/>
    </source>
</evidence>
<protein>
    <submittedName>
        <fullName evidence="2">Tripartite tricarboxylate transporter substrate binding protein</fullName>
    </submittedName>
</protein>
<dbReference type="InterPro" id="IPR005064">
    <property type="entry name" value="BUG"/>
</dbReference>
<dbReference type="Gene3D" id="3.40.190.10">
    <property type="entry name" value="Periplasmic binding protein-like II"/>
    <property type="match status" value="1"/>
</dbReference>
<dbReference type="PANTHER" id="PTHR42928:SF5">
    <property type="entry name" value="BLR1237 PROTEIN"/>
    <property type="match status" value="1"/>
</dbReference>
<dbReference type="Pfam" id="PF03401">
    <property type="entry name" value="TctC"/>
    <property type="match status" value="1"/>
</dbReference>
<comment type="similarity">
    <text evidence="1">Belongs to the UPF0065 (bug) family.</text>
</comment>
<gene>
    <name evidence="2" type="ORF">G3I67_12250</name>
</gene>
<comment type="caution">
    <text evidence="2">The sequence shown here is derived from an EMBL/GenBank/DDBJ whole genome shotgun (WGS) entry which is preliminary data.</text>
</comment>
<accession>A0A6B2R110</accession>
<dbReference type="AlphaFoldDB" id="A0A6B2R110"/>
<dbReference type="Gene3D" id="3.40.190.150">
    <property type="entry name" value="Bordetella uptake gene, domain 1"/>
    <property type="match status" value="1"/>
</dbReference>
<dbReference type="PANTHER" id="PTHR42928">
    <property type="entry name" value="TRICARBOXYLATE-BINDING PROTEIN"/>
    <property type="match status" value="1"/>
</dbReference>
<dbReference type="PIRSF" id="PIRSF017082">
    <property type="entry name" value="YflP"/>
    <property type="match status" value="1"/>
</dbReference>
<dbReference type="InterPro" id="IPR042100">
    <property type="entry name" value="Bug_dom1"/>
</dbReference>
<dbReference type="EMBL" id="JAAGRN010000008">
    <property type="protein sequence ID" value="NDY84001.1"/>
    <property type="molecule type" value="Genomic_DNA"/>
</dbReference>